<dbReference type="EMBL" id="CAJJDM010000046">
    <property type="protein sequence ID" value="CAD8070817.1"/>
    <property type="molecule type" value="Genomic_DNA"/>
</dbReference>
<comment type="caution">
    <text evidence="1">The sequence shown here is derived from an EMBL/GenBank/DDBJ whole genome shotgun (WGS) entry which is preliminary data.</text>
</comment>
<accession>A0A8S1LTI7</accession>
<protein>
    <submittedName>
        <fullName evidence="1">Uncharacterized protein</fullName>
    </submittedName>
</protein>
<dbReference type="AlphaFoldDB" id="A0A8S1LTI7"/>
<dbReference type="Proteomes" id="UP000688137">
    <property type="component" value="Unassembled WGS sequence"/>
</dbReference>
<reference evidence="1" key="1">
    <citation type="submission" date="2021-01" db="EMBL/GenBank/DDBJ databases">
        <authorList>
            <consortium name="Genoscope - CEA"/>
            <person name="William W."/>
        </authorList>
    </citation>
    <scope>NUCLEOTIDE SEQUENCE</scope>
</reference>
<organism evidence="1 2">
    <name type="scientific">Paramecium primaurelia</name>
    <dbReference type="NCBI Taxonomy" id="5886"/>
    <lineage>
        <taxon>Eukaryota</taxon>
        <taxon>Sar</taxon>
        <taxon>Alveolata</taxon>
        <taxon>Ciliophora</taxon>
        <taxon>Intramacronucleata</taxon>
        <taxon>Oligohymenophorea</taxon>
        <taxon>Peniculida</taxon>
        <taxon>Parameciidae</taxon>
        <taxon>Paramecium</taxon>
    </lineage>
</organism>
<evidence type="ECO:0000313" key="1">
    <source>
        <dbReference type="EMBL" id="CAD8070817.1"/>
    </source>
</evidence>
<keyword evidence="2" id="KW-1185">Reference proteome</keyword>
<evidence type="ECO:0000313" key="2">
    <source>
        <dbReference type="Proteomes" id="UP000688137"/>
    </source>
</evidence>
<proteinExistence type="predicted"/>
<dbReference type="OMA" id="QVRQQYF"/>
<sequence>MIFDDIPYDDSNQNEIYYDNSNHELLLQQLKNLATEQEAKIYSTFNQDWKAQLDPQVRQWMTHVRQHYFETQKKQQKVVSNIQLESFSSDNQTADLQLDDYFQL</sequence>
<name>A0A8S1LTI7_PARPR</name>
<gene>
    <name evidence="1" type="ORF">PPRIM_AZ9-3.1.T0460153</name>
</gene>